<evidence type="ECO:0000313" key="2">
    <source>
        <dbReference type="WBParaSite" id="RSKR_0000681866.1"/>
    </source>
</evidence>
<evidence type="ECO:0000313" key="1">
    <source>
        <dbReference type="Proteomes" id="UP000095286"/>
    </source>
</evidence>
<proteinExistence type="predicted"/>
<dbReference type="WBParaSite" id="RSKR_0000681866.1">
    <property type="protein sequence ID" value="RSKR_0000681866.1"/>
    <property type="gene ID" value="RSKR_0000681866"/>
</dbReference>
<reference evidence="2" key="1">
    <citation type="submission" date="2016-11" db="UniProtKB">
        <authorList>
            <consortium name="WormBaseParasite"/>
        </authorList>
    </citation>
    <scope>IDENTIFICATION</scope>
    <source>
        <strain evidence="2">KR3021</strain>
    </source>
</reference>
<name>A0AC35U2W1_9BILA</name>
<organism evidence="1 2">
    <name type="scientific">Rhabditophanes sp. KR3021</name>
    <dbReference type="NCBI Taxonomy" id="114890"/>
    <lineage>
        <taxon>Eukaryota</taxon>
        <taxon>Metazoa</taxon>
        <taxon>Ecdysozoa</taxon>
        <taxon>Nematoda</taxon>
        <taxon>Chromadorea</taxon>
        <taxon>Rhabditida</taxon>
        <taxon>Tylenchina</taxon>
        <taxon>Panagrolaimomorpha</taxon>
        <taxon>Strongyloidoidea</taxon>
        <taxon>Alloionematidae</taxon>
        <taxon>Rhabditophanes</taxon>
    </lineage>
</organism>
<protein>
    <submittedName>
        <fullName evidence="2">DNA-directed RNA polymerase</fullName>
    </submittedName>
</protein>
<accession>A0AC35U2W1</accession>
<sequence>MEKNDINNAVKKTLKRNKNEMSLSIGTRQLFYEVTGKKHLSLGKSCYLSEEKIPRLKVIPDQSKQPNQFVGLFQINNGTSLGEREKLLIRRRPEVEAYMDQIEKDLGYACLHRYICQSNWNIRSETRIKMCTVFNDTGLGQRNIATLFYGLAKKYSPDCYRKSKSTLSYCKLFYHLSYALAIHVNFQARFVAKLTLDDNVITTDETSEKDLFYVGGSKIGEKISKHFAKFNCVLNNADLFDKKESRIEPSN</sequence>
<dbReference type="Proteomes" id="UP000095286">
    <property type="component" value="Unplaced"/>
</dbReference>